<dbReference type="Proteomes" id="UP001430953">
    <property type="component" value="Unassembled WGS sequence"/>
</dbReference>
<reference evidence="3 4" key="1">
    <citation type="submission" date="2023-03" db="EMBL/GenBank/DDBJ databases">
        <title>High recombination rates correlate with genetic variation in Cardiocondyla obscurior ants.</title>
        <authorList>
            <person name="Errbii M."/>
        </authorList>
    </citation>
    <scope>NUCLEOTIDE SEQUENCE [LARGE SCALE GENOMIC DNA]</scope>
    <source>
        <strain evidence="3">Alpha-2009</strain>
        <tissue evidence="3">Whole body</tissue>
    </source>
</reference>
<keyword evidence="2" id="KW-0812">Transmembrane</keyword>
<dbReference type="AlphaFoldDB" id="A0AAW2EL09"/>
<feature type="transmembrane region" description="Helical" evidence="2">
    <location>
        <begin position="87"/>
        <end position="110"/>
    </location>
</feature>
<keyword evidence="2" id="KW-0472">Membrane</keyword>
<evidence type="ECO:0000313" key="4">
    <source>
        <dbReference type="Proteomes" id="UP001430953"/>
    </source>
</evidence>
<dbReference type="EMBL" id="JADYXP020000022">
    <property type="protein sequence ID" value="KAL0103016.1"/>
    <property type="molecule type" value="Genomic_DNA"/>
</dbReference>
<protein>
    <submittedName>
        <fullName evidence="3">Uncharacterized protein</fullName>
    </submittedName>
</protein>
<comment type="caution">
    <text evidence="3">The sequence shown here is derived from an EMBL/GenBank/DDBJ whole genome shotgun (WGS) entry which is preliminary data.</text>
</comment>
<name>A0AAW2EL09_9HYME</name>
<evidence type="ECO:0000256" key="1">
    <source>
        <dbReference type="SAM" id="MobiDB-lite"/>
    </source>
</evidence>
<feature type="region of interest" description="Disordered" evidence="1">
    <location>
        <begin position="64"/>
        <end position="91"/>
    </location>
</feature>
<proteinExistence type="predicted"/>
<sequence length="144" mass="16142">MQCLVPPNFSTFFFFFLPRRLTVFAFPHSSFPDTFRADALSRGLSIARGPASFLLFSLPPHSLHGALSGPQQPPGLRRRGPKREGEGGGTSGTAQISINIVLFIIFYFMISASNYTPSICQYIECDIRNCTMFNRVFTSRDVYM</sequence>
<organism evidence="3 4">
    <name type="scientific">Cardiocondyla obscurior</name>
    <dbReference type="NCBI Taxonomy" id="286306"/>
    <lineage>
        <taxon>Eukaryota</taxon>
        <taxon>Metazoa</taxon>
        <taxon>Ecdysozoa</taxon>
        <taxon>Arthropoda</taxon>
        <taxon>Hexapoda</taxon>
        <taxon>Insecta</taxon>
        <taxon>Pterygota</taxon>
        <taxon>Neoptera</taxon>
        <taxon>Endopterygota</taxon>
        <taxon>Hymenoptera</taxon>
        <taxon>Apocrita</taxon>
        <taxon>Aculeata</taxon>
        <taxon>Formicoidea</taxon>
        <taxon>Formicidae</taxon>
        <taxon>Myrmicinae</taxon>
        <taxon>Cardiocondyla</taxon>
    </lineage>
</organism>
<evidence type="ECO:0000256" key="2">
    <source>
        <dbReference type="SAM" id="Phobius"/>
    </source>
</evidence>
<accession>A0AAW2EL09</accession>
<evidence type="ECO:0000313" key="3">
    <source>
        <dbReference type="EMBL" id="KAL0103016.1"/>
    </source>
</evidence>
<keyword evidence="4" id="KW-1185">Reference proteome</keyword>
<keyword evidence="2" id="KW-1133">Transmembrane helix</keyword>
<gene>
    <name evidence="3" type="ORF">PUN28_018370</name>
</gene>